<keyword evidence="5" id="KW-0378">Hydrolase</keyword>
<dbReference type="GO" id="GO:0005634">
    <property type="term" value="C:nucleus"/>
    <property type="evidence" value="ECO:0007669"/>
    <property type="project" value="TreeGrafter"/>
</dbReference>
<dbReference type="PROSITE" id="PS50206">
    <property type="entry name" value="RHODANESE_3"/>
    <property type="match status" value="1"/>
</dbReference>
<dbReference type="InterPro" id="IPR001763">
    <property type="entry name" value="Rhodanese-like_dom"/>
</dbReference>
<evidence type="ECO:0000256" key="1">
    <source>
        <dbReference type="ARBA" id="ARBA00011065"/>
    </source>
</evidence>
<dbReference type="PRINTS" id="PR00716">
    <property type="entry name" value="MPIPHPHTASE"/>
</dbReference>
<reference evidence="10" key="1">
    <citation type="submission" date="2018-06" db="EMBL/GenBank/DDBJ databases">
        <title>Genome assembly of Danube salmon.</title>
        <authorList>
            <person name="Macqueen D.J."/>
            <person name="Gundappa M.K."/>
        </authorList>
    </citation>
    <scope>NUCLEOTIDE SEQUENCE [LARGE SCALE GENOMIC DNA]</scope>
</reference>
<dbReference type="Ensembl" id="ENSHHUT00000024819.1">
    <property type="protein sequence ID" value="ENSHHUP00000023918.1"/>
    <property type="gene ID" value="ENSHHUG00000015016.1"/>
</dbReference>
<organism evidence="9 10">
    <name type="scientific">Hucho hucho</name>
    <name type="common">huchen</name>
    <dbReference type="NCBI Taxonomy" id="62062"/>
    <lineage>
        <taxon>Eukaryota</taxon>
        <taxon>Metazoa</taxon>
        <taxon>Chordata</taxon>
        <taxon>Craniata</taxon>
        <taxon>Vertebrata</taxon>
        <taxon>Euteleostomi</taxon>
        <taxon>Actinopterygii</taxon>
        <taxon>Neopterygii</taxon>
        <taxon>Teleostei</taxon>
        <taxon>Protacanthopterygii</taxon>
        <taxon>Salmoniformes</taxon>
        <taxon>Salmonidae</taxon>
        <taxon>Salmoninae</taxon>
        <taxon>Hucho</taxon>
    </lineage>
</organism>
<feature type="domain" description="Rhodanese" evidence="8">
    <location>
        <begin position="32"/>
        <end position="54"/>
    </location>
</feature>
<dbReference type="GO" id="GO:0005737">
    <property type="term" value="C:cytoplasm"/>
    <property type="evidence" value="ECO:0007669"/>
    <property type="project" value="TreeGrafter"/>
</dbReference>
<evidence type="ECO:0000313" key="9">
    <source>
        <dbReference type="Ensembl" id="ENSHHUP00000023918.1"/>
    </source>
</evidence>
<dbReference type="STRING" id="62062.ENSHHUP00000023918"/>
<evidence type="ECO:0000256" key="5">
    <source>
        <dbReference type="ARBA" id="ARBA00022801"/>
    </source>
</evidence>
<proteinExistence type="inferred from homology"/>
<dbReference type="GO" id="GO:0000086">
    <property type="term" value="P:G2/M transition of mitotic cell cycle"/>
    <property type="evidence" value="ECO:0007669"/>
    <property type="project" value="TreeGrafter"/>
</dbReference>
<dbReference type="Proteomes" id="UP000314982">
    <property type="component" value="Unassembled WGS sequence"/>
</dbReference>
<dbReference type="GeneTree" id="ENSGT00940000161460"/>
<dbReference type="EC" id="3.1.3.48" evidence="2"/>
<sequence>MDSWKSWSRKLMRCRLLRSVDHSMNKYPALHYPELYILKGGYRDFYRSHQEHCEPQSYCPMHHEEHRTELLRCRTHSRASA</sequence>
<dbReference type="Gene3D" id="3.40.250.10">
    <property type="entry name" value="Rhodanese-like domain"/>
    <property type="match status" value="1"/>
</dbReference>
<dbReference type="GO" id="GO:0051301">
    <property type="term" value="P:cell division"/>
    <property type="evidence" value="ECO:0007669"/>
    <property type="project" value="UniProtKB-KW"/>
</dbReference>
<dbReference type="PANTHER" id="PTHR10828">
    <property type="entry name" value="M-PHASE INDUCER PHOSPHATASE DUAL SPECIFICITY PHOSPHATASE CDC25"/>
    <property type="match status" value="1"/>
</dbReference>
<evidence type="ECO:0000256" key="6">
    <source>
        <dbReference type="ARBA" id="ARBA00022912"/>
    </source>
</evidence>
<keyword evidence="6" id="KW-0904">Protein phosphatase</keyword>
<dbReference type="GO" id="GO:0110032">
    <property type="term" value="P:positive regulation of G2/MI transition of meiotic cell cycle"/>
    <property type="evidence" value="ECO:0007669"/>
    <property type="project" value="TreeGrafter"/>
</dbReference>
<dbReference type="InterPro" id="IPR000751">
    <property type="entry name" value="MPI_Phosphatase"/>
</dbReference>
<name>A0A4W5LDJ2_9TELE</name>
<dbReference type="PANTHER" id="PTHR10828:SF64">
    <property type="entry name" value="M-PHASE INDUCER PHOSPHATASE 3"/>
    <property type="match status" value="1"/>
</dbReference>
<evidence type="ECO:0000256" key="2">
    <source>
        <dbReference type="ARBA" id="ARBA00013064"/>
    </source>
</evidence>
<dbReference type="SUPFAM" id="SSF52821">
    <property type="entry name" value="Rhodanese/Cell cycle control phosphatase"/>
    <property type="match status" value="1"/>
</dbReference>
<keyword evidence="4" id="KW-0498">Mitosis</keyword>
<evidence type="ECO:0000256" key="4">
    <source>
        <dbReference type="ARBA" id="ARBA00022776"/>
    </source>
</evidence>
<dbReference type="GO" id="GO:0010971">
    <property type="term" value="P:positive regulation of G2/M transition of mitotic cell cycle"/>
    <property type="evidence" value="ECO:0007669"/>
    <property type="project" value="TreeGrafter"/>
</dbReference>
<evidence type="ECO:0000256" key="3">
    <source>
        <dbReference type="ARBA" id="ARBA00022618"/>
    </source>
</evidence>
<protein>
    <recommendedName>
        <fullName evidence="2">protein-tyrosine-phosphatase</fullName>
        <ecNumber evidence="2">3.1.3.48</ecNumber>
    </recommendedName>
</protein>
<reference evidence="9" key="3">
    <citation type="submission" date="2025-09" db="UniProtKB">
        <authorList>
            <consortium name="Ensembl"/>
        </authorList>
    </citation>
    <scope>IDENTIFICATION</scope>
</reference>
<evidence type="ECO:0000259" key="8">
    <source>
        <dbReference type="PROSITE" id="PS50206"/>
    </source>
</evidence>
<dbReference type="AlphaFoldDB" id="A0A4W5LDJ2"/>
<keyword evidence="3" id="KW-0132">Cell division</keyword>
<dbReference type="InterPro" id="IPR036873">
    <property type="entry name" value="Rhodanese-like_dom_sf"/>
</dbReference>
<keyword evidence="7" id="KW-0131">Cell cycle</keyword>
<evidence type="ECO:0000256" key="7">
    <source>
        <dbReference type="ARBA" id="ARBA00023306"/>
    </source>
</evidence>
<comment type="similarity">
    <text evidence="1">Belongs to the MPI phosphatase family.</text>
</comment>
<evidence type="ECO:0000313" key="10">
    <source>
        <dbReference type="Proteomes" id="UP000314982"/>
    </source>
</evidence>
<dbReference type="GO" id="GO:0004725">
    <property type="term" value="F:protein tyrosine phosphatase activity"/>
    <property type="evidence" value="ECO:0007669"/>
    <property type="project" value="UniProtKB-EC"/>
</dbReference>
<reference evidence="9" key="2">
    <citation type="submission" date="2025-08" db="UniProtKB">
        <authorList>
            <consortium name="Ensembl"/>
        </authorList>
    </citation>
    <scope>IDENTIFICATION</scope>
</reference>
<accession>A0A4W5LDJ2</accession>
<keyword evidence="10" id="KW-1185">Reference proteome</keyword>